<evidence type="ECO:0000313" key="2">
    <source>
        <dbReference type="EMBL" id="EPS74184.1"/>
    </source>
</evidence>
<reference evidence="2 3" key="1">
    <citation type="journal article" date="2013" name="BMC Genomics">
        <title>The miniature genome of a carnivorous plant Genlisea aurea contains a low number of genes and short non-coding sequences.</title>
        <authorList>
            <person name="Leushkin E.V."/>
            <person name="Sutormin R.A."/>
            <person name="Nabieva E.R."/>
            <person name="Penin A.A."/>
            <person name="Kondrashov A.S."/>
            <person name="Logacheva M.D."/>
        </authorList>
    </citation>
    <scope>NUCLEOTIDE SEQUENCE [LARGE SCALE GENOMIC DNA]</scope>
</reference>
<comment type="caution">
    <text evidence="2">The sequence shown here is derived from an EMBL/GenBank/DDBJ whole genome shotgun (WGS) entry which is preliminary data.</text>
</comment>
<protein>
    <submittedName>
        <fullName evidence="2">Uncharacterized protein</fullName>
    </submittedName>
</protein>
<name>S8D374_9LAMI</name>
<gene>
    <name evidence="2" type="ORF">M569_00580</name>
</gene>
<accession>S8D374</accession>
<keyword evidence="1" id="KW-0812">Transmembrane</keyword>
<proteinExistence type="predicted"/>
<sequence length="132" mass="14529">MCRIWEVAISGTSWIVFGIADRLLEGKSAYVLLLLKPLMMLIICAREVDFSGHLDKLVAGAALLLLFLAAAAAAASPLPSWKMIKEHGDFIVKGIDDGREMVGRRKLMMKIDLTDYQTGPNPRHGQQPPGNR</sequence>
<keyword evidence="1" id="KW-1133">Transmembrane helix</keyword>
<organism evidence="2 3">
    <name type="scientific">Genlisea aurea</name>
    <dbReference type="NCBI Taxonomy" id="192259"/>
    <lineage>
        <taxon>Eukaryota</taxon>
        <taxon>Viridiplantae</taxon>
        <taxon>Streptophyta</taxon>
        <taxon>Embryophyta</taxon>
        <taxon>Tracheophyta</taxon>
        <taxon>Spermatophyta</taxon>
        <taxon>Magnoliopsida</taxon>
        <taxon>eudicotyledons</taxon>
        <taxon>Gunneridae</taxon>
        <taxon>Pentapetalae</taxon>
        <taxon>asterids</taxon>
        <taxon>lamiids</taxon>
        <taxon>Lamiales</taxon>
        <taxon>Lentibulariaceae</taxon>
        <taxon>Genlisea</taxon>
    </lineage>
</organism>
<keyword evidence="1" id="KW-0472">Membrane</keyword>
<dbReference type="Proteomes" id="UP000015453">
    <property type="component" value="Unassembled WGS sequence"/>
</dbReference>
<feature type="transmembrane region" description="Helical" evidence="1">
    <location>
        <begin position="57"/>
        <end position="75"/>
    </location>
</feature>
<dbReference type="EMBL" id="AUSU01000150">
    <property type="protein sequence ID" value="EPS74184.1"/>
    <property type="molecule type" value="Genomic_DNA"/>
</dbReference>
<evidence type="ECO:0000256" key="1">
    <source>
        <dbReference type="SAM" id="Phobius"/>
    </source>
</evidence>
<keyword evidence="3" id="KW-1185">Reference proteome</keyword>
<evidence type="ECO:0000313" key="3">
    <source>
        <dbReference type="Proteomes" id="UP000015453"/>
    </source>
</evidence>
<dbReference type="AlphaFoldDB" id="S8D374"/>